<keyword evidence="3" id="KW-1185">Reference proteome</keyword>
<dbReference type="Gene3D" id="3.10.180.10">
    <property type="entry name" value="2,3-Dihydroxybiphenyl 1,2-Dioxygenase, domain 1"/>
    <property type="match status" value="1"/>
</dbReference>
<accession>A0A939FZ13</accession>
<protein>
    <submittedName>
        <fullName evidence="2">VOC family protein</fullName>
    </submittedName>
</protein>
<evidence type="ECO:0000313" key="3">
    <source>
        <dbReference type="Proteomes" id="UP000664122"/>
    </source>
</evidence>
<gene>
    <name evidence="2" type="ORF">J1C48_09600</name>
</gene>
<feature type="domain" description="VOC" evidence="1">
    <location>
        <begin position="15"/>
        <end position="142"/>
    </location>
</feature>
<dbReference type="PANTHER" id="PTHR21366">
    <property type="entry name" value="GLYOXALASE FAMILY PROTEIN"/>
    <property type="match status" value="1"/>
</dbReference>
<proteinExistence type="predicted"/>
<name>A0A939FZ13_9HYPH</name>
<evidence type="ECO:0000259" key="1">
    <source>
        <dbReference type="PROSITE" id="PS51819"/>
    </source>
</evidence>
<dbReference type="InterPro" id="IPR050383">
    <property type="entry name" value="GlyoxalaseI/FosfomycinResist"/>
</dbReference>
<organism evidence="2 3">
    <name type="scientific">Jiella flava</name>
    <dbReference type="NCBI Taxonomy" id="2816857"/>
    <lineage>
        <taxon>Bacteria</taxon>
        <taxon>Pseudomonadati</taxon>
        <taxon>Pseudomonadota</taxon>
        <taxon>Alphaproteobacteria</taxon>
        <taxon>Hyphomicrobiales</taxon>
        <taxon>Aurantimonadaceae</taxon>
        <taxon>Jiella</taxon>
    </lineage>
</organism>
<dbReference type="InterPro" id="IPR037523">
    <property type="entry name" value="VOC_core"/>
</dbReference>
<dbReference type="SUPFAM" id="SSF54593">
    <property type="entry name" value="Glyoxalase/Bleomycin resistance protein/Dihydroxybiphenyl dioxygenase"/>
    <property type="match status" value="1"/>
</dbReference>
<dbReference type="InterPro" id="IPR004360">
    <property type="entry name" value="Glyas_Fos-R_dOase_dom"/>
</dbReference>
<evidence type="ECO:0000313" key="2">
    <source>
        <dbReference type="EMBL" id="MBO0662831.1"/>
    </source>
</evidence>
<dbReference type="Pfam" id="PF00903">
    <property type="entry name" value="Glyoxalase"/>
    <property type="match status" value="1"/>
</dbReference>
<dbReference type="PROSITE" id="PS51819">
    <property type="entry name" value="VOC"/>
    <property type="match status" value="1"/>
</dbReference>
<sequence>MVLSRSQRVAPPLSGLLETCLYVDDMARSRAFYAGFLGVEPLFEDDRITVFRLPDGTVLILFLRGATLEPVEVPGAGTIPPHDGHGPIHFALAIPDGTVDVWRAHLAALGIAVESTIDWSKGRGHSLYFRDPDGHCGELASRGLWSRT</sequence>
<comment type="caution">
    <text evidence="2">The sequence shown here is derived from an EMBL/GenBank/DDBJ whole genome shotgun (WGS) entry which is preliminary data.</text>
</comment>
<dbReference type="InterPro" id="IPR029068">
    <property type="entry name" value="Glyas_Bleomycin-R_OHBP_Dase"/>
</dbReference>
<dbReference type="Proteomes" id="UP000664122">
    <property type="component" value="Unassembled WGS sequence"/>
</dbReference>
<dbReference type="PANTHER" id="PTHR21366:SF22">
    <property type="entry name" value="VOC DOMAIN-CONTAINING PROTEIN"/>
    <property type="match status" value="1"/>
</dbReference>
<dbReference type="EMBL" id="JAFMPP010000007">
    <property type="protein sequence ID" value="MBO0662831.1"/>
    <property type="molecule type" value="Genomic_DNA"/>
</dbReference>
<dbReference type="AlphaFoldDB" id="A0A939FZ13"/>
<reference evidence="2" key="1">
    <citation type="submission" date="2021-03" db="EMBL/GenBank/DDBJ databases">
        <title>Whole genome sequence of Jiella sp. CQZ9-1.</title>
        <authorList>
            <person name="Tuo L."/>
        </authorList>
    </citation>
    <scope>NUCLEOTIDE SEQUENCE</scope>
    <source>
        <strain evidence="2">CQZ9-1</strain>
    </source>
</reference>